<dbReference type="Pfam" id="PF13855">
    <property type="entry name" value="LRR_8"/>
    <property type="match status" value="1"/>
</dbReference>
<dbReference type="SMART" id="SM00184">
    <property type="entry name" value="RING"/>
    <property type="match status" value="1"/>
</dbReference>
<dbReference type="Pfam" id="PF13639">
    <property type="entry name" value="zf-RING_2"/>
    <property type="match status" value="1"/>
</dbReference>
<feature type="region of interest" description="Disordered" evidence="7">
    <location>
        <begin position="519"/>
        <end position="572"/>
    </location>
</feature>
<keyword evidence="6" id="KW-0479">Metal-binding</keyword>
<dbReference type="OMA" id="SHTRWIN"/>
<dbReference type="eggNOG" id="KOG0800">
    <property type="taxonomic scope" value="Eukaryota"/>
</dbReference>
<evidence type="ECO:0000256" key="5">
    <source>
        <dbReference type="ARBA" id="ARBA00023273"/>
    </source>
</evidence>
<keyword evidence="10" id="KW-1185">Reference proteome</keyword>
<dbReference type="InParanoid" id="C1DYQ8"/>
<evidence type="ECO:0000313" key="10">
    <source>
        <dbReference type="Proteomes" id="UP000002009"/>
    </source>
</evidence>
<dbReference type="PANTHER" id="PTHR45973">
    <property type="entry name" value="PROTEIN PHOSPHATASE 1 REGULATORY SUBUNIT SDS22-RELATED"/>
    <property type="match status" value="1"/>
</dbReference>
<evidence type="ECO:0000256" key="7">
    <source>
        <dbReference type="SAM" id="MobiDB-lite"/>
    </source>
</evidence>
<dbReference type="STRING" id="296587.C1DYQ8"/>
<dbReference type="Gene3D" id="3.80.10.10">
    <property type="entry name" value="Ribonuclease Inhibitor"/>
    <property type="match status" value="2"/>
</dbReference>
<dbReference type="OrthoDB" id="551214at2759"/>
<dbReference type="Gene3D" id="3.30.40.10">
    <property type="entry name" value="Zinc/RING finger domain, C3HC4 (zinc finger)"/>
    <property type="match status" value="1"/>
</dbReference>
<feature type="compositionally biased region" description="Basic and acidic residues" evidence="7">
    <location>
        <begin position="382"/>
        <end position="396"/>
    </location>
</feature>
<evidence type="ECO:0000256" key="6">
    <source>
        <dbReference type="PROSITE-ProRule" id="PRU00175"/>
    </source>
</evidence>
<keyword evidence="2" id="KW-0433">Leucine-rich repeat</keyword>
<dbReference type="GO" id="GO:0008270">
    <property type="term" value="F:zinc ion binding"/>
    <property type="evidence" value="ECO:0007669"/>
    <property type="project" value="UniProtKB-KW"/>
</dbReference>
<dbReference type="GO" id="GO:0005930">
    <property type="term" value="C:axoneme"/>
    <property type="evidence" value="ECO:0007669"/>
    <property type="project" value="UniProtKB-SubCell"/>
</dbReference>
<dbReference type="Proteomes" id="UP000002009">
    <property type="component" value="Chromosome 2"/>
</dbReference>
<keyword evidence="6" id="KW-0863">Zinc-finger</keyword>
<dbReference type="EMBL" id="CP001323">
    <property type="protein sequence ID" value="ACO60986.1"/>
    <property type="molecule type" value="Genomic_DNA"/>
</dbReference>
<evidence type="ECO:0000259" key="8">
    <source>
        <dbReference type="PROSITE" id="PS50089"/>
    </source>
</evidence>
<dbReference type="SUPFAM" id="SSF52075">
    <property type="entry name" value="Outer arm dynein light chain 1"/>
    <property type="match status" value="1"/>
</dbReference>
<proteinExistence type="predicted"/>
<feature type="region of interest" description="Disordered" evidence="7">
    <location>
        <begin position="380"/>
        <end position="415"/>
    </location>
</feature>
<dbReference type="GeneID" id="8240923"/>
<protein>
    <recommendedName>
        <fullName evidence="8">RING-type domain-containing protein</fullName>
    </recommendedName>
</protein>
<reference evidence="9 10" key="1">
    <citation type="journal article" date="2009" name="Science">
        <title>Green evolution and dynamic adaptations revealed by genomes of the marine picoeukaryotes Micromonas.</title>
        <authorList>
            <person name="Worden A.Z."/>
            <person name="Lee J.H."/>
            <person name="Mock T."/>
            <person name="Rouze P."/>
            <person name="Simmons M.P."/>
            <person name="Aerts A.L."/>
            <person name="Allen A.E."/>
            <person name="Cuvelier M.L."/>
            <person name="Derelle E."/>
            <person name="Everett M.V."/>
            <person name="Foulon E."/>
            <person name="Grimwood J."/>
            <person name="Gundlach H."/>
            <person name="Henrissat B."/>
            <person name="Napoli C."/>
            <person name="McDonald S.M."/>
            <person name="Parker M.S."/>
            <person name="Rombauts S."/>
            <person name="Salamov A."/>
            <person name="Von Dassow P."/>
            <person name="Badger J.H."/>
            <person name="Coutinho P.M."/>
            <person name="Demir E."/>
            <person name="Dubchak I."/>
            <person name="Gentemann C."/>
            <person name="Eikrem W."/>
            <person name="Gready J.E."/>
            <person name="John U."/>
            <person name="Lanier W."/>
            <person name="Lindquist E.A."/>
            <person name="Lucas S."/>
            <person name="Mayer K.F."/>
            <person name="Moreau H."/>
            <person name="Not F."/>
            <person name="Otillar R."/>
            <person name="Panaud O."/>
            <person name="Pangilinan J."/>
            <person name="Paulsen I."/>
            <person name="Piegu B."/>
            <person name="Poliakov A."/>
            <person name="Robbens S."/>
            <person name="Schmutz J."/>
            <person name="Toulza E."/>
            <person name="Wyss T."/>
            <person name="Zelensky A."/>
            <person name="Zhou K."/>
            <person name="Armbrust E.V."/>
            <person name="Bhattacharya D."/>
            <person name="Goodenough U.W."/>
            <person name="Van de Peer Y."/>
            <person name="Grigoriev I.V."/>
        </authorList>
    </citation>
    <scope>NUCLEOTIDE SEQUENCE [LARGE SCALE GENOMIC DNA]</scope>
    <source>
        <strain evidence="10">RCC299 / NOUM17</strain>
    </source>
</reference>
<feature type="region of interest" description="Disordered" evidence="7">
    <location>
        <begin position="442"/>
        <end position="506"/>
    </location>
</feature>
<feature type="compositionally biased region" description="Basic and acidic residues" evidence="7">
    <location>
        <begin position="519"/>
        <end position="529"/>
    </location>
</feature>
<organism evidence="9 10">
    <name type="scientific">Micromonas commoda (strain RCC299 / NOUM17 / CCMP2709)</name>
    <name type="common">Picoplanktonic green alga</name>
    <dbReference type="NCBI Taxonomy" id="296587"/>
    <lineage>
        <taxon>Eukaryota</taxon>
        <taxon>Viridiplantae</taxon>
        <taxon>Chlorophyta</taxon>
        <taxon>Mamiellophyceae</taxon>
        <taxon>Mamiellales</taxon>
        <taxon>Mamiellaceae</taxon>
        <taxon>Micromonas</taxon>
    </lineage>
</organism>
<dbReference type="SUPFAM" id="SSF57850">
    <property type="entry name" value="RING/U-box"/>
    <property type="match status" value="1"/>
</dbReference>
<feature type="compositionally biased region" description="Basic and acidic residues" evidence="7">
    <location>
        <begin position="491"/>
        <end position="506"/>
    </location>
</feature>
<dbReference type="KEGG" id="mis:MICPUN_55859"/>
<dbReference type="InterPro" id="IPR001841">
    <property type="entry name" value="Znf_RING"/>
</dbReference>
<sequence>MATARAKFADFEAASRPAFEEDPVDENGFPIMTHKVVHRIVYREFGGYIEPSINDVVHLENRRWREIRDLNKYTGVTVLHLENNQIGPAIGNGLAHMSKLKALYLQCNMVKQVDSLAANQKLTLLNVATNQISGFAEGGLPHSLNTLLVSANNISTAAALAPLASLPNLEVLDLSRNNLEGGDEAFELFARMPALRVLYLQHNPMQKTEYYRRRLVSGCRRLTYLDDTPVETAERVGAEAWAASGGSFDAERTARRKLVEDRRAAAKAATRRMAAERAARRAAANLGSDDSGRRVLSEEAMAAVPGTVTLDDGWAKALGGDECPVCQARLKAGERAIALQQCGHAFHLACLRPWLTRASATCPLCRAEVATPSAAAIAAAATDKREGRNAGTKDEANPGPNVGTKDEEDTKDNGDIVDESHTRWINYCPRSNYVFSNTTNQSSVMRGEAPELSAAARGSSQRDGVDDEAQDEVRRAIQTQLRKRFSQSHISSERKKSEADQSHSLDAFARLRAERAEARLREREVERSGTDAGEEGAAGDGVEADSMSVEERIALAQKLAAGDGDGDSKPST</sequence>
<evidence type="ECO:0000256" key="4">
    <source>
        <dbReference type="ARBA" id="ARBA00023069"/>
    </source>
</evidence>
<dbReference type="InterPro" id="IPR032675">
    <property type="entry name" value="LRR_dom_sf"/>
</dbReference>
<feature type="domain" description="RING-type" evidence="8">
    <location>
        <begin position="323"/>
        <end position="366"/>
    </location>
</feature>
<evidence type="ECO:0000256" key="2">
    <source>
        <dbReference type="ARBA" id="ARBA00022614"/>
    </source>
</evidence>
<dbReference type="RefSeq" id="XP_002499728.1">
    <property type="nucleotide sequence ID" value="XM_002499682.1"/>
</dbReference>
<accession>C1DYQ8</accession>
<comment type="subcellular location">
    <subcellularLocation>
        <location evidence="1">Cytoplasm</location>
        <location evidence="1">Cytoskeleton</location>
        <location evidence="1">Cilium axoneme</location>
    </subcellularLocation>
</comment>
<name>C1DYQ8_MICCC</name>
<dbReference type="InterPro" id="IPR001611">
    <property type="entry name" value="Leu-rich_rpt"/>
</dbReference>
<gene>
    <name evidence="9" type="ORF">MICPUN_55859</name>
</gene>
<keyword evidence="3" id="KW-0677">Repeat</keyword>
<dbReference type="CDD" id="cd16448">
    <property type="entry name" value="RING-H2"/>
    <property type="match status" value="1"/>
</dbReference>
<dbReference type="PANTHER" id="PTHR45973:SF9">
    <property type="entry name" value="LEUCINE-RICH REPEAT-CONTAINING PROTEIN 46"/>
    <property type="match status" value="1"/>
</dbReference>
<keyword evidence="5" id="KW-0966">Cell projection</keyword>
<evidence type="ECO:0000256" key="1">
    <source>
        <dbReference type="ARBA" id="ARBA00004430"/>
    </source>
</evidence>
<keyword evidence="6" id="KW-0862">Zinc</keyword>
<dbReference type="PROSITE" id="PS50089">
    <property type="entry name" value="ZF_RING_2"/>
    <property type="match status" value="1"/>
</dbReference>
<evidence type="ECO:0000256" key="3">
    <source>
        <dbReference type="ARBA" id="ARBA00022737"/>
    </source>
</evidence>
<dbReference type="InterPro" id="IPR013083">
    <property type="entry name" value="Znf_RING/FYVE/PHD"/>
</dbReference>
<evidence type="ECO:0000313" key="9">
    <source>
        <dbReference type="EMBL" id="ACO60986.1"/>
    </source>
</evidence>
<dbReference type="InterPro" id="IPR050576">
    <property type="entry name" value="Cilia_flagella_integrity"/>
</dbReference>
<keyword evidence="4" id="KW-0969">Cilium</keyword>
<dbReference type="AlphaFoldDB" id="C1DYQ8"/>